<dbReference type="InterPro" id="IPR036397">
    <property type="entry name" value="RNaseH_sf"/>
</dbReference>
<keyword evidence="5" id="KW-0378">Hydrolase</keyword>
<dbReference type="InterPro" id="IPR001584">
    <property type="entry name" value="Integrase_cat-core"/>
</dbReference>
<protein>
    <submittedName>
        <fullName evidence="8">Unnamed protein product</fullName>
    </submittedName>
</protein>
<dbReference type="InterPro" id="IPR041373">
    <property type="entry name" value="RT_RNaseH"/>
</dbReference>
<dbReference type="InterPro" id="IPR050951">
    <property type="entry name" value="Retrovirus_Pol_polyprotein"/>
</dbReference>
<keyword evidence="4" id="KW-0255">Endonuclease</keyword>
<evidence type="ECO:0000256" key="5">
    <source>
        <dbReference type="ARBA" id="ARBA00022801"/>
    </source>
</evidence>
<comment type="caution">
    <text evidence="8">The sequence shown here is derived from an EMBL/GenBank/DDBJ whole genome shotgun (WGS) entry which is preliminary data.</text>
</comment>
<dbReference type="PANTHER" id="PTHR37984:SF5">
    <property type="entry name" value="PROTEIN NYNRIN-LIKE"/>
    <property type="match status" value="1"/>
</dbReference>
<dbReference type="GO" id="GO:0003676">
    <property type="term" value="F:nucleic acid binding"/>
    <property type="evidence" value="ECO:0007669"/>
    <property type="project" value="InterPro"/>
</dbReference>
<keyword evidence="1" id="KW-0808">Transferase</keyword>
<dbReference type="GO" id="GO:0003964">
    <property type="term" value="F:RNA-directed DNA polymerase activity"/>
    <property type="evidence" value="ECO:0007669"/>
    <property type="project" value="UniProtKB-KW"/>
</dbReference>
<name>A0A9W6XIH8_9STRA</name>
<accession>A0A9W6XIH8</accession>
<dbReference type="Pfam" id="PF17917">
    <property type="entry name" value="RT_RNaseH"/>
    <property type="match status" value="1"/>
</dbReference>
<evidence type="ECO:0000259" key="7">
    <source>
        <dbReference type="PROSITE" id="PS50994"/>
    </source>
</evidence>
<dbReference type="Pfam" id="PF24626">
    <property type="entry name" value="SH3_Tf2-1"/>
    <property type="match status" value="1"/>
</dbReference>
<dbReference type="GO" id="GO:0015074">
    <property type="term" value="P:DNA integration"/>
    <property type="evidence" value="ECO:0007669"/>
    <property type="project" value="InterPro"/>
</dbReference>
<dbReference type="GO" id="GO:0004519">
    <property type="term" value="F:endonuclease activity"/>
    <property type="evidence" value="ECO:0007669"/>
    <property type="project" value="UniProtKB-KW"/>
</dbReference>
<dbReference type="InterPro" id="IPR043128">
    <property type="entry name" value="Rev_trsase/Diguanyl_cyclase"/>
</dbReference>
<keyword evidence="2" id="KW-0548">Nucleotidyltransferase</keyword>
<dbReference type="FunFam" id="3.10.20.370:FF:000001">
    <property type="entry name" value="Retrovirus-related Pol polyprotein from transposon 17.6-like protein"/>
    <property type="match status" value="1"/>
</dbReference>
<gene>
    <name evidence="8" type="ORF">Pfra01_001149700</name>
</gene>
<dbReference type="SUPFAM" id="SSF56672">
    <property type="entry name" value="DNA/RNA polymerases"/>
    <property type="match status" value="1"/>
</dbReference>
<dbReference type="Proteomes" id="UP001165121">
    <property type="component" value="Unassembled WGS sequence"/>
</dbReference>
<dbReference type="InterPro" id="IPR012337">
    <property type="entry name" value="RNaseH-like_sf"/>
</dbReference>
<dbReference type="GO" id="GO:0016787">
    <property type="term" value="F:hydrolase activity"/>
    <property type="evidence" value="ECO:0007669"/>
    <property type="project" value="UniProtKB-KW"/>
</dbReference>
<keyword evidence="3" id="KW-0540">Nuclease</keyword>
<sequence>MDDCEPGQEGAVLAGTVIAVETEEYGKFEERFPNESEDEVVVGASRSMTKAIARRVVYLFSKETKACRPEGKPPKGRLIGNGGTLKVPLMRDKVPELDWRRVRDLVDHVAKNLAVIGDCMPSVSSWIRGYYEKNAGFIWRKLKDRVRVTQTSSATRRLRQRRQPVCFDCTSLYRDRAEALGKLGRDPMNKDAAENYVQVVRPQPPPSPPPPERDRKPGLVEVVTITPPDGFVVRVNEAGDEELTLSGAFGAVIDVAERKITLKRSGDVSRLGVMVVHETFIATMETSVRLPPRGQALVVTKVAGKPDDKSVVLVEGSGEGLGEKVKASKPDVPPDKEVVLEADFSQSKLSDEHKALFQQELNRFRDMFVESSKKPGRTDLLGFRIDTGETVLLSNSRTLLQALHSWVRSDFRFAGKVTVKDAPFEWTEDCETAFGQLKRALVKPPILMYPDMTKRFKLYVDSSRYAVGACLMQVVDGKDHVVAYASKLLTGSQKNWINIHDDISEIGGWGVVWATRMFRCYLDKRQFDLYTDHRALTWVVNLGNRTSNSMLARWAMELSNLDFKVHHKPGKSMGHVDELSRLLHNHVSAVTMADLLNLDETPEVATNDLVEEQGERDGLDIGSETEVQDEELADGDGATLLSLGSIVFSPWINQDSRKAGQMQRMPVVGLTGPFSLPIVDVIEPLPATERGNKYILAFVNYFTGWAEAFPVESLDSVTFVEVVINGVVARHGVPSHLLSYNGTNFTFEVAKSFYQALDIKELFGAAYHPQAQDLVERFNGTLIGMLRMHVSEAQNDWDLYFPRVRFAYRTAYHEALGDSPLFSLYGRDPVLPLDLAFLNLGTKWKSNEVAQYRRRLYRSIRDSRHLVERQLLKAQDRHERRLESPVPVMYEVGDPVWVFQAFRARRGEVHTKKLTHAWHGPYRVVARVNENAYRIDIPTHPSKIVTVNVNRMEKYRGKRTLMRFLWVWVAKWKATRSSP</sequence>
<evidence type="ECO:0000256" key="1">
    <source>
        <dbReference type="ARBA" id="ARBA00022679"/>
    </source>
</evidence>
<dbReference type="OrthoDB" id="786061at2759"/>
<evidence type="ECO:0000256" key="3">
    <source>
        <dbReference type="ARBA" id="ARBA00022722"/>
    </source>
</evidence>
<dbReference type="InterPro" id="IPR043502">
    <property type="entry name" value="DNA/RNA_pol_sf"/>
</dbReference>
<proteinExistence type="predicted"/>
<reference evidence="8" key="1">
    <citation type="submission" date="2023-04" db="EMBL/GenBank/DDBJ databases">
        <title>Phytophthora fragariaefolia NBRC 109709.</title>
        <authorList>
            <person name="Ichikawa N."/>
            <person name="Sato H."/>
            <person name="Tonouchi N."/>
        </authorList>
    </citation>
    <scope>NUCLEOTIDE SEQUENCE</scope>
    <source>
        <strain evidence="8">NBRC 109709</strain>
    </source>
</reference>
<evidence type="ECO:0000256" key="2">
    <source>
        <dbReference type="ARBA" id="ARBA00022695"/>
    </source>
</evidence>
<keyword evidence="6" id="KW-0695">RNA-directed DNA polymerase</keyword>
<organism evidence="8 9">
    <name type="scientific">Phytophthora fragariaefolia</name>
    <dbReference type="NCBI Taxonomy" id="1490495"/>
    <lineage>
        <taxon>Eukaryota</taxon>
        <taxon>Sar</taxon>
        <taxon>Stramenopiles</taxon>
        <taxon>Oomycota</taxon>
        <taxon>Peronosporomycetes</taxon>
        <taxon>Peronosporales</taxon>
        <taxon>Peronosporaceae</taxon>
        <taxon>Phytophthora</taxon>
    </lineage>
</organism>
<feature type="domain" description="Integrase catalytic" evidence="7">
    <location>
        <begin position="669"/>
        <end position="828"/>
    </location>
</feature>
<dbReference type="Gene3D" id="3.10.20.370">
    <property type="match status" value="1"/>
</dbReference>
<dbReference type="Gene3D" id="3.30.70.270">
    <property type="match status" value="1"/>
</dbReference>
<dbReference type="CDD" id="cd09274">
    <property type="entry name" value="RNase_HI_RT_Ty3"/>
    <property type="match status" value="1"/>
</dbReference>
<dbReference type="SUPFAM" id="SSF53098">
    <property type="entry name" value="Ribonuclease H-like"/>
    <property type="match status" value="1"/>
</dbReference>
<evidence type="ECO:0000256" key="6">
    <source>
        <dbReference type="ARBA" id="ARBA00022918"/>
    </source>
</evidence>
<evidence type="ECO:0000256" key="4">
    <source>
        <dbReference type="ARBA" id="ARBA00022759"/>
    </source>
</evidence>
<dbReference type="AlphaFoldDB" id="A0A9W6XIH8"/>
<dbReference type="PROSITE" id="PS50994">
    <property type="entry name" value="INTEGRASE"/>
    <property type="match status" value="1"/>
</dbReference>
<dbReference type="InterPro" id="IPR056924">
    <property type="entry name" value="SH3_Tf2-1"/>
</dbReference>
<dbReference type="EMBL" id="BSXT01001132">
    <property type="protein sequence ID" value="GMF39090.1"/>
    <property type="molecule type" value="Genomic_DNA"/>
</dbReference>
<evidence type="ECO:0000313" key="8">
    <source>
        <dbReference type="EMBL" id="GMF39090.1"/>
    </source>
</evidence>
<keyword evidence="9" id="KW-1185">Reference proteome</keyword>
<dbReference type="PANTHER" id="PTHR37984">
    <property type="entry name" value="PROTEIN CBG26694"/>
    <property type="match status" value="1"/>
</dbReference>
<evidence type="ECO:0000313" key="9">
    <source>
        <dbReference type="Proteomes" id="UP001165121"/>
    </source>
</evidence>
<dbReference type="Gene3D" id="3.30.420.10">
    <property type="entry name" value="Ribonuclease H-like superfamily/Ribonuclease H"/>
    <property type="match status" value="1"/>
</dbReference>